<evidence type="ECO:0000256" key="2">
    <source>
        <dbReference type="ARBA" id="ARBA00022475"/>
    </source>
</evidence>
<comment type="subcellular location">
    <subcellularLocation>
        <location evidence="1 6">Cell membrane</location>
        <topology evidence="1 6">Multi-pass membrane protein</topology>
    </subcellularLocation>
</comment>
<evidence type="ECO:0000313" key="9">
    <source>
        <dbReference type="Proteomes" id="UP000676456"/>
    </source>
</evidence>
<comment type="similarity">
    <text evidence="6">Belongs to the TVP38/TMEM64 family.</text>
</comment>
<organism evidence="8 9">
    <name type="scientific">Lederbergia citrea</name>
    <dbReference type="NCBI Taxonomy" id="2833581"/>
    <lineage>
        <taxon>Bacteria</taxon>
        <taxon>Bacillati</taxon>
        <taxon>Bacillota</taxon>
        <taxon>Bacilli</taxon>
        <taxon>Bacillales</taxon>
        <taxon>Bacillaceae</taxon>
        <taxon>Lederbergia</taxon>
    </lineage>
</organism>
<keyword evidence="4 6" id="KW-1133">Transmembrane helix</keyword>
<feature type="transmembrane region" description="Helical" evidence="6">
    <location>
        <begin position="43"/>
        <end position="70"/>
    </location>
</feature>
<dbReference type="EMBL" id="JAGYPN010000002">
    <property type="protein sequence ID" value="MBS4223094.1"/>
    <property type="molecule type" value="Genomic_DNA"/>
</dbReference>
<dbReference type="PANTHER" id="PTHR12677">
    <property type="entry name" value="GOLGI APPARATUS MEMBRANE PROTEIN TVP38-RELATED"/>
    <property type="match status" value="1"/>
</dbReference>
<evidence type="ECO:0000313" key="8">
    <source>
        <dbReference type="EMBL" id="MBS4223094.1"/>
    </source>
</evidence>
<evidence type="ECO:0000256" key="5">
    <source>
        <dbReference type="ARBA" id="ARBA00023136"/>
    </source>
</evidence>
<evidence type="ECO:0000256" key="1">
    <source>
        <dbReference type="ARBA" id="ARBA00004651"/>
    </source>
</evidence>
<accession>A0A942Z3Z5</accession>
<comment type="caution">
    <text evidence="8">The sequence shown here is derived from an EMBL/GenBank/DDBJ whole genome shotgun (WGS) entry which is preliminary data.</text>
</comment>
<keyword evidence="9" id="KW-1185">Reference proteome</keyword>
<evidence type="ECO:0000256" key="4">
    <source>
        <dbReference type="ARBA" id="ARBA00022989"/>
    </source>
</evidence>
<evidence type="ECO:0000259" key="7">
    <source>
        <dbReference type="Pfam" id="PF09335"/>
    </source>
</evidence>
<dbReference type="PANTHER" id="PTHR12677:SF55">
    <property type="entry name" value="UNDECAPRENYL PHOSPHATE TRANSPORTER SAOUHSC_00901-RELATED"/>
    <property type="match status" value="1"/>
</dbReference>
<feature type="transmembrane region" description="Helical" evidence="6">
    <location>
        <begin position="99"/>
        <end position="123"/>
    </location>
</feature>
<evidence type="ECO:0000256" key="3">
    <source>
        <dbReference type="ARBA" id="ARBA00022692"/>
    </source>
</evidence>
<dbReference type="Proteomes" id="UP000676456">
    <property type="component" value="Unassembled WGS sequence"/>
</dbReference>
<keyword evidence="5 6" id="KW-0472">Membrane</keyword>
<evidence type="ECO:0000256" key="6">
    <source>
        <dbReference type="RuleBase" id="RU366058"/>
    </source>
</evidence>
<dbReference type="AlphaFoldDB" id="A0A942Z3Z5"/>
<dbReference type="InterPro" id="IPR032816">
    <property type="entry name" value="VTT_dom"/>
</dbReference>
<sequence>MENVSLQWLPQNPVLAVLISLSLNILIAISGILPSAAVTAGNIVFFGFKTGLLISIIGEAAGAIITFIIYRKGLSILISQNQVKNRLLKRLKNTQRLEAVFLVLFLRVLPFVPSGAVTLAAAFSKMGLLSFSVASTLGKIPSLFIEAYSVDRVLKLTIEWQIGIVIVLIAVIIGYKLWKKESDN</sequence>
<keyword evidence="3 6" id="KW-0812">Transmembrane</keyword>
<keyword evidence="2 6" id="KW-1003">Cell membrane</keyword>
<comment type="caution">
    <text evidence="6">Lacks conserved residue(s) required for the propagation of feature annotation.</text>
</comment>
<proteinExistence type="inferred from homology"/>
<feature type="domain" description="VTT" evidence="7">
    <location>
        <begin position="33"/>
        <end position="151"/>
    </location>
</feature>
<protein>
    <recommendedName>
        <fullName evidence="6">TVP38/TMEM64 family membrane protein</fullName>
    </recommendedName>
</protein>
<dbReference type="GO" id="GO:0005886">
    <property type="term" value="C:plasma membrane"/>
    <property type="evidence" value="ECO:0007669"/>
    <property type="project" value="UniProtKB-SubCell"/>
</dbReference>
<dbReference type="RefSeq" id="WP_213098136.1">
    <property type="nucleotide sequence ID" value="NZ_JAGYPK010000002.1"/>
</dbReference>
<dbReference type="InterPro" id="IPR015414">
    <property type="entry name" value="TMEM64"/>
</dbReference>
<gene>
    <name evidence="8" type="ORF">KHA91_10105</name>
</gene>
<dbReference type="Pfam" id="PF09335">
    <property type="entry name" value="VTT_dom"/>
    <property type="match status" value="1"/>
</dbReference>
<reference evidence="8 9" key="1">
    <citation type="submission" date="2021-05" db="EMBL/GenBank/DDBJ databases">
        <title>Novel Bacillus species.</title>
        <authorList>
            <person name="Liu G."/>
        </authorList>
    </citation>
    <scope>NUCLEOTIDE SEQUENCE [LARGE SCALE GENOMIC DNA]</scope>
    <source>
        <strain evidence="8 9">FJAT-49682</strain>
    </source>
</reference>
<name>A0A942Z3Z5_9BACI</name>
<feature type="transmembrane region" description="Helical" evidence="6">
    <location>
        <begin position="160"/>
        <end position="178"/>
    </location>
</feature>
<feature type="transmembrane region" description="Helical" evidence="6">
    <location>
        <begin position="12"/>
        <end position="37"/>
    </location>
</feature>